<gene>
    <name evidence="6" type="ORF">GGR04_002948</name>
</gene>
<evidence type="ECO:0000313" key="6">
    <source>
        <dbReference type="EMBL" id="MBB3999089.1"/>
    </source>
</evidence>
<dbReference type="CDD" id="cd18808">
    <property type="entry name" value="SF1_C_Upf1"/>
    <property type="match status" value="1"/>
</dbReference>
<evidence type="ECO:0000256" key="1">
    <source>
        <dbReference type="SAM" id="MobiDB-lite"/>
    </source>
</evidence>
<dbReference type="InterPro" id="IPR049468">
    <property type="entry name" value="Restrct_endonuc-II-like_dom"/>
</dbReference>
<feature type="domain" description="DNA2/NAM7 helicase helicase" evidence="3">
    <location>
        <begin position="1224"/>
        <end position="1263"/>
    </location>
</feature>
<evidence type="ECO:0000259" key="2">
    <source>
        <dbReference type="Pfam" id="PF11784"/>
    </source>
</evidence>
<dbReference type="Gene3D" id="3.40.50.300">
    <property type="entry name" value="P-loop containing nucleotide triphosphate hydrolases"/>
    <property type="match status" value="3"/>
</dbReference>
<dbReference type="Gene3D" id="3.40.960.10">
    <property type="entry name" value="VSR Endonuclease"/>
    <property type="match status" value="1"/>
</dbReference>
<sequence length="1907" mass="208162">MSEAETASIYQSSLPIEEKLERARTELLDLSARNRLLNVPRMSKAAKTIDVVDERSAEVYRLLAKDAKAFTFAAGRPDRGASGKGNETEEEDFAAVDLALPEDVDEALDEQGRAKRHLDTKLQTRMTPKGLQKRLLDLYHDARTLEEEQGVNVLFLALGMLRWVDPNNKENIRHAPLVLVPVKLERGTAGERFRLRVRPEDQTSNLSLEAYLDRVHKLRLPSFEGGDEFDPDAYFREVTEAVSTKDDWSVLPDDIVLGFFSFSKFLMYRDLDPENWPADGRITDQSTIRSLLSDGFDAGEPLLSEDERIDRHIDPADMLHIVDSDGSQTLAVHDVRRGRDLVIQGPPGTGKSQTIANVIASAVTDGKTVLFVAEKMAALEVVKRRLDNAGVGDACLELHSNKANKRGLLEELRRTWELGSPRGEFPSSLAAKLREARDVLNLHAERMHVSHAASGLTPYQVFGTLTKLRQEGQRPVDLTLAGATGWTPDGLSARRRLLVELTQRVDEIGLPVRHPWHGVGLDLVLPTTLERLLPRIEALRSAVAELEIEYEELAGTLELEPKPDTFAAAATLCERADILARAPDLSPEALRAGAWDDRCGAIAALVTAGADFRRQGESLGDAVHPLALGTSIEGLEAQLAWLPRDFPAAAFGRAAELVDLLPRLRAEADRLASELGVPGPVDTLAAVSRLITTGERVAAAPDASPEAFAATVWDQGIEQAGDLAEAVETLERARATMGDRILDVAWTTEVSAARQALATNTGFLKSLNGDYRKAKALVRSILRNPDMPTQEVVDLLDTLTKGQASARRVRDDDAFGRSAFGADWRGERSASAPLLALVAWMRTLRGLGAEPRLIAGRLAERQVVGEHAALVLRHVDVAKPLLETLWTNLGPSAGPAFADAVSADRASLDLVEARARNLAWADGLCREIMRTVPDGLPDRLGVVARVAAWQAAARSLDERADLGGEAFGPAWRGKDSDWNALAAAVEWIGAHGDLRHLAARLPDRAAVAERAGRAVAASDAAQGTLAEVAAFLMADARSLFGADGYGDVALARCCERMEAWLDNSEQLSKWVSYRDRADRARADGMSVFVDQLEDGRLSTPETLPSFEIAYHEAILDELIRANPELGRFDGNLHGRQVREFANLDRERIKAASLEVVRAHHRRIPPRDGGVGPVGILRGEMAKRSRHMPIRQLMQKAAPAVQALKPVMMMSPLSVAQFLTPGRLTFDLLVMDEASQIQPVDALGAIARARQVVVVGDERQLPPTKFFSKMTGGGDEDDDEDGARVGDIESILGLFTARGLPQRMLRWHYRSRHQSLIAVSNTQFYQNKLFIVPSPYTTEAGMGLRFHHVPDGVFDSGGTSVNAVEARVVAEAVIRHAKTNPEQSLGVATFSVSQRRAIQDEVELLRRLNPDTEEFFHFHPSEPFFVKNLENVQGDERDVIMISVGYAKNAQGTMAMRFGPLGAQGGERRLNVLISRAKRRCEVYASITDEDIDVERGKGAGILAFKLFLHYARTGRLSIAQATGRDMDSVFEEQVASALQAKGYQVHPQVGIAGFFIDLAVSDPERPGRYLIGIECDGASYHSSRSARDRDRLRQAVLEDHGWIIHRVWSTDWFQRPQEQLDRTVAAIEAAKAKLDERMERGLAAHRAVPIEIVTVDRGEVTEVGLGDAVPEERAAATAYVEATLTRPGPYDLHETPVGRMADLVTQVVQVESPVHVDEVVARVRDAFGLQRAGARIQAAVEQGVERAVVHGGIVRTGDFLSDADATIVVRDRRNASSGGLRKVEMLPPSELETGVLAIVVENLGATDDEVVRMLSRMVGLRSSNSQLRWAIVSVIADLIDRKLVDRKDGMLVASSAPVSGLAATVVRREGADGTTGGTGSVGGPETEDASNAGDVRDGAVSHASMEA</sequence>
<comment type="caution">
    <text evidence="6">The sequence shown here is derived from an EMBL/GenBank/DDBJ whole genome shotgun (WGS) entry which is preliminary data.</text>
</comment>
<dbReference type="GO" id="GO:0004519">
    <property type="term" value="F:endonuclease activity"/>
    <property type="evidence" value="ECO:0007669"/>
    <property type="project" value="UniProtKB-KW"/>
</dbReference>
<keyword evidence="6" id="KW-0378">Hydrolase</keyword>
<dbReference type="FunFam" id="3.40.960.10:FF:000002">
    <property type="entry name" value="DNA helicase related protein"/>
    <property type="match status" value="1"/>
</dbReference>
<dbReference type="InterPro" id="IPR025103">
    <property type="entry name" value="DUF4011"/>
</dbReference>
<organism evidence="6 7">
    <name type="scientific">Aureimonas pseudogalii</name>
    <dbReference type="NCBI Taxonomy" id="1744844"/>
    <lineage>
        <taxon>Bacteria</taxon>
        <taxon>Pseudomonadati</taxon>
        <taxon>Pseudomonadota</taxon>
        <taxon>Alphaproteobacteria</taxon>
        <taxon>Hyphomicrobiales</taxon>
        <taxon>Aurantimonadaceae</taxon>
        <taxon>Aureimonas</taxon>
    </lineage>
</organism>
<name>A0A7W6MKL5_9HYPH</name>
<dbReference type="Pfam" id="PF13086">
    <property type="entry name" value="AAA_11"/>
    <property type="match status" value="1"/>
</dbReference>
<dbReference type="Pfam" id="PF13195">
    <property type="entry name" value="DUF4011"/>
    <property type="match status" value="1"/>
</dbReference>
<feature type="domain" description="DNA2/NAM7 helicase-like C-terminal" evidence="4">
    <location>
        <begin position="1299"/>
        <end position="1482"/>
    </location>
</feature>
<dbReference type="Pfam" id="PF11784">
    <property type="entry name" value="DUF3320"/>
    <property type="match status" value="1"/>
</dbReference>
<dbReference type="Pfam" id="PF18741">
    <property type="entry name" value="MTES_1575"/>
    <property type="match status" value="1"/>
</dbReference>
<dbReference type="RefSeq" id="WP_183200652.1">
    <property type="nucleotide sequence ID" value="NZ_JACIEK010000008.1"/>
</dbReference>
<feature type="compositionally biased region" description="Gly residues" evidence="1">
    <location>
        <begin position="1873"/>
        <end position="1882"/>
    </location>
</feature>
<dbReference type="PANTHER" id="PTHR10887:SF530">
    <property type="entry name" value="SUPERFAMILY I DNA HELICASES"/>
    <property type="match status" value="1"/>
</dbReference>
<feature type="domain" description="DUF3320" evidence="2">
    <location>
        <begin position="1691"/>
        <end position="1738"/>
    </location>
</feature>
<reference evidence="6 7" key="1">
    <citation type="submission" date="2020-08" db="EMBL/GenBank/DDBJ databases">
        <title>Genomic Encyclopedia of Type Strains, Phase IV (KMG-IV): sequencing the most valuable type-strain genomes for metagenomic binning, comparative biology and taxonomic classification.</title>
        <authorList>
            <person name="Goeker M."/>
        </authorList>
    </citation>
    <scope>NUCLEOTIDE SEQUENCE [LARGE SCALE GENOMIC DNA]</scope>
    <source>
        <strain evidence="6 7">DSM 102238</strain>
    </source>
</reference>
<keyword evidence="7" id="KW-1185">Reference proteome</keyword>
<dbReference type="InterPro" id="IPR027417">
    <property type="entry name" value="P-loop_NTPase"/>
</dbReference>
<evidence type="ECO:0000313" key="7">
    <source>
        <dbReference type="Proteomes" id="UP000542776"/>
    </source>
</evidence>
<proteinExistence type="predicted"/>
<dbReference type="Proteomes" id="UP000542776">
    <property type="component" value="Unassembled WGS sequence"/>
</dbReference>
<dbReference type="InterPro" id="IPR011335">
    <property type="entry name" value="Restrct_endonuc-II-like"/>
</dbReference>
<evidence type="ECO:0000259" key="3">
    <source>
        <dbReference type="Pfam" id="PF13086"/>
    </source>
</evidence>
<keyword evidence="6" id="KW-0255">Endonuclease</keyword>
<protein>
    <submittedName>
        <fullName evidence="6">Very-short-patch-repair endonuclease</fullName>
    </submittedName>
</protein>
<dbReference type="GO" id="GO:0004386">
    <property type="term" value="F:helicase activity"/>
    <property type="evidence" value="ECO:0007669"/>
    <property type="project" value="InterPro"/>
</dbReference>
<accession>A0A7W6MKL5</accession>
<dbReference type="InterPro" id="IPR021754">
    <property type="entry name" value="DUF3320"/>
</dbReference>
<dbReference type="FunFam" id="3.40.50.300:FF:002063">
    <property type="entry name" value="DNA helicase related protein"/>
    <property type="match status" value="1"/>
</dbReference>
<dbReference type="SUPFAM" id="SSF52980">
    <property type="entry name" value="Restriction endonuclease-like"/>
    <property type="match status" value="1"/>
</dbReference>
<evidence type="ECO:0000259" key="4">
    <source>
        <dbReference type="Pfam" id="PF13087"/>
    </source>
</evidence>
<feature type="domain" description="Restriction endonuclease type II-like" evidence="5">
    <location>
        <begin position="1530"/>
        <end position="1627"/>
    </location>
</feature>
<dbReference type="SUPFAM" id="SSF52540">
    <property type="entry name" value="P-loop containing nucleoside triphosphate hydrolases"/>
    <property type="match status" value="1"/>
</dbReference>
<dbReference type="InterPro" id="IPR041679">
    <property type="entry name" value="DNA2/NAM7-like_C"/>
</dbReference>
<dbReference type="InterPro" id="IPR047187">
    <property type="entry name" value="SF1_C_Upf1"/>
</dbReference>
<dbReference type="InterPro" id="IPR041677">
    <property type="entry name" value="DNA2/NAM7_AAA_11"/>
</dbReference>
<evidence type="ECO:0000259" key="5">
    <source>
        <dbReference type="Pfam" id="PF18741"/>
    </source>
</evidence>
<dbReference type="EMBL" id="JACIEK010000008">
    <property type="protein sequence ID" value="MBB3999089.1"/>
    <property type="molecule type" value="Genomic_DNA"/>
</dbReference>
<keyword evidence="6" id="KW-0540">Nuclease</keyword>
<dbReference type="Pfam" id="PF13087">
    <property type="entry name" value="AAA_12"/>
    <property type="match status" value="1"/>
</dbReference>
<dbReference type="InterPro" id="IPR045055">
    <property type="entry name" value="DNA2/NAM7-like"/>
</dbReference>
<dbReference type="PANTHER" id="PTHR10887">
    <property type="entry name" value="DNA2/NAM7 HELICASE FAMILY"/>
    <property type="match status" value="1"/>
</dbReference>
<feature type="region of interest" description="Disordered" evidence="1">
    <location>
        <begin position="1870"/>
        <end position="1907"/>
    </location>
</feature>